<dbReference type="FunCoup" id="W0RIU8">
    <property type="interactions" value="11"/>
</dbReference>
<dbReference type="EMBL" id="CP007128">
    <property type="protein sequence ID" value="AHG89333.1"/>
    <property type="molecule type" value="Genomic_DNA"/>
</dbReference>
<evidence type="ECO:0000313" key="2">
    <source>
        <dbReference type="EMBL" id="AHG89333.1"/>
    </source>
</evidence>
<dbReference type="InterPro" id="IPR036388">
    <property type="entry name" value="WH-like_DNA-bd_sf"/>
</dbReference>
<dbReference type="GO" id="GO:0006950">
    <property type="term" value="P:response to stress"/>
    <property type="evidence" value="ECO:0007669"/>
    <property type="project" value="TreeGrafter"/>
</dbReference>
<protein>
    <submittedName>
        <fullName evidence="2">Regulatory protein MarR</fullName>
    </submittedName>
</protein>
<organism evidence="2 3">
    <name type="scientific">Gemmatirosa kalamazoonensis</name>
    <dbReference type="NCBI Taxonomy" id="861299"/>
    <lineage>
        <taxon>Bacteria</taxon>
        <taxon>Pseudomonadati</taxon>
        <taxon>Gemmatimonadota</taxon>
        <taxon>Gemmatimonadia</taxon>
        <taxon>Gemmatimonadales</taxon>
        <taxon>Gemmatimonadaceae</taxon>
        <taxon>Gemmatirosa</taxon>
    </lineage>
</organism>
<gene>
    <name evidence="2" type="ORF">J421_1796</name>
</gene>
<dbReference type="PROSITE" id="PS50995">
    <property type="entry name" value="HTH_MARR_2"/>
    <property type="match status" value="1"/>
</dbReference>
<dbReference type="SMART" id="SM00347">
    <property type="entry name" value="HTH_MARR"/>
    <property type="match status" value="1"/>
</dbReference>
<feature type="domain" description="HTH marR-type" evidence="1">
    <location>
        <begin position="15"/>
        <end position="147"/>
    </location>
</feature>
<dbReference type="InterPro" id="IPR000835">
    <property type="entry name" value="HTH_MarR-typ"/>
</dbReference>
<dbReference type="SUPFAM" id="SSF46785">
    <property type="entry name" value="Winged helix' DNA-binding domain"/>
    <property type="match status" value="1"/>
</dbReference>
<dbReference type="Proteomes" id="UP000019151">
    <property type="component" value="Chromosome"/>
</dbReference>
<dbReference type="Pfam" id="PF12802">
    <property type="entry name" value="MarR_2"/>
    <property type="match status" value="1"/>
</dbReference>
<dbReference type="KEGG" id="gba:J421_1796"/>
<keyword evidence="3" id="KW-1185">Reference proteome</keyword>
<sequence length="179" mass="19265">MRDPSGRPRGRAAASAATLDALRRIVRALRLANSGVEKSTGLSAAQLFVLEQVAAAPGASLSELAQRTLTDRTSVAAVVDRLASRGLVERRRSDVDRRRVEILPTESGRGTLEHAPHPPTRRVLMALETLDDRQLQRLAVSLTRLVRSMGLSDEPSVMLFEEDGASHDATHADAEGAAD</sequence>
<evidence type="ECO:0000313" key="3">
    <source>
        <dbReference type="Proteomes" id="UP000019151"/>
    </source>
</evidence>
<dbReference type="eggNOG" id="COG1846">
    <property type="taxonomic scope" value="Bacteria"/>
</dbReference>
<dbReference type="OrthoDB" id="3830756at2"/>
<dbReference type="STRING" id="861299.J421_1796"/>
<dbReference type="PANTHER" id="PTHR33164:SF89">
    <property type="entry name" value="MARR FAMILY REGULATORY PROTEIN"/>
    <property type="match status" value="1"/>
</dbReference>
<dbReference type="AlphaFoldDB" id="W0RIU8"/>
<name>W0RIU8_9BACT</name>
<dbReference type="HOGENOM" id="CLU_083287_27_7_0"/>
<proteinExistence type="predicted"/>
<dbReference type="InterPro" id="IPR036390">
    <property type="entry name" value="WH_DNA-bd_sf"/>
</dbReference>
<reference evidence="2 3" key="1">
    <citation type="journal article" date="2014" name="Genome Announc.">
        <title>Genome Sequence and Methylome of Soil Bacterium Gemmatirosa kalamazoonensis KBS708T, a Member of the Rarely Cultivated Gemmatimonadetes Phylum.</title>
        <authorList>
            <person name="Debruyn J.M."/>
            <person name="Radosevich M."/>
            <person name="Wommack K.E."/>
            <person name="Polson S.W."/>
            <person name="Hauser L.J."/>
            <person name="Fawaz M.N."/>
            <person name="Korlach J."/>
            <person name="Tsai Y.C."/>
        </authorList>
    </citation>
    <scope>NUCLEOTIDE SEQUENCE [LARGE SCALE GENOMIC DNA]</scope>
    <source>
        <strain evidence="2 3">KBS708</strain>
    </source>
</reference>
<dbReference type="PRINTS" id="PR00598">
    <property type="entry name" value="HTHMARR"/>
</dbReference>
<dbReference type="RefSeq" id="WP_025410836.1">
    <property type="nucleotide sequence ID" value="NZ_CP007128.1"/>
</dbReference>
<dbReference type="PANTHER" id="PTHR33164">
    <property type="entry name" value="TRANSCRIPTIONAL REGULATOR, MARR FAMILY"/>
    <property type="match status" value="1"/>
</dbReference>
<evidence type="ECO:0000259" key="1">
    <source>
        <dbReference type="PROSITE" id="PS50995"/>
    </source>
</evidence>
<dbReference type="GO" id="GO:0003700">
    <property type="term" value="F:DNA-binding transcription factor activity"/>
    <property type="evidence" value="ECO:0007669"/>
    <property type="project" value="InterPro"/>
</dbReference>
<dbReference type="InParanoid" id="W0RIU8"/>
<accession>W0RIU8</accession>
<dbReference type="Gene3D" id="1.10.10.10">
    <property type="entry name" value="Winged helix-like DNA-binding domain superfamily/Winged helix DNA-binding domain"/>
    <property type="match status" value="1"/>
</dbReference>
<dbReference type="InterPro" id="IPR039422">
    <property type="entry name" value="MarR/SlyA-like"/>
</dbReference>